<keyword evidence="4" id="KW-1185">Reference proteome</keyword>
<name>A0A7H1NR22_9PROT</name>
<feature type="compositionally biased region" description="Low complexity" evidence="1">
    <location>
        <begin position="72"/>
        <end position="91"/>
    </location>
</feature>
<dbReference type="RefSeq" id="WP_203414566.1">
    <property type="nucleotide sequence ID" value="NZ_CP060244.1"/>
</dbReference>
<keyword evidence="2" id="KW-0812">Transmembrane</keyword>
<keyword evidence="2" id="KW-1133">Transmembrane helix</keyword>
<evidence type="ECO:0000256" key="1">
    <source>
        <dbReference type="SAM" id="MobiDB-lite"/>
    </source>
</evidence>
<feature type="compositionally biased region" description="Basic and acidic residues" evidence="1">
    <location>
        <begin position="50"/>
        <end position="63"/>
    </location>
</feature>
<dbReference type="Proteomes" id="UP000516349">
    <property type="component" value="Chromosome"/>
</dbReference>
<dbReference type="EMBL" id="CP060244">
    <property type="protein sequence ID" value="QNT78232.1"/>
    <property type="molecule type" value="Genomic_DNA"/>
</dbReference>
<evidence type="ECO:0000313" key="3">
    <source>
        <dbReference type="EMBL" id="QNT78232.1"/>
    </source>
</evidence>
<feature type="transmembrane region" description="Helical" evidence="2">
    <location>
        <begin position="402"/>
        <end position="421"/>
    </location>
</feature>
<dbReference type="AlphaFoldDB" id="A0A7H1NR22"/>
<protein>
    <submittedName>
        <fullName evidence="3">Uncharacterized protein</fullName>
    </submittedName>
</protein>
<reference evidence="3 4" key="1">
    <citation type="submission" date="2020-08" db="EMBL/GenBank/DDBJ databases">
        <title>Complete genome sequence of Entomobacter blattae G55GP.</title>
        <authorList>
            <person name="Poehlein A."/>
            <person name="Guzman J."/>
            <person name="Daniel R."/>
            <person name="Vilcinskas A."/>
        </authorList>
    </citation>
    <scope>NUCLEOTIDE SEQUENCE [LARGE SCALE GENOMIC DNA]</scope>
    <source>
        <strain evidence="3 4">G55GP</strain>
    </source>
</reference>
<proteinExistence type="predicted"/>
<feature type="region of interest" description="Disordered" evidence="1">
    <location>
        <begin position="1"/>
        <end position="284"/>
    </location>
</feature>
<feature type="compositionally biased region" description="Basic and acidic residues" evidence="1">
    <location>
        <begin position="180"/>
        <end position="192"/>
    </location>
</feature>
<keyword evidence="2" id="KW-0472">Membrane</keyword>
<dbReference type="KEGG" id="ebla:JGUZn3_10030"/>
<evidence type="ECO:0000313" key="4">
    <source>
        <dbReference type="Proteomes" id="UP000516349"/>
    </source>
</evidence>
<accession>A0A7H1NR22</accession>
<organism evidence="3 4">
    <name type="scientific">Entomobacter blattae</name>
    <dbReference type="NCBI Taxonomy" id="2762277"/>
    <lineage>
        <taxon>Bacteria</taxon>
        <taxon>Pseudomonadati</taxon>
        <taxon>Pseudomonadota</taxon>
        <taxon>Alphaproteobacteria</taxon>
        <taxon>Acetobacterales</taxon>
        <taxon>Acetobacteraceae</taxon>
        <taxon>Entomobacter</taxon>
    </lineage>
</organism>
<feature type="compositionally biased region" description="Gly residues" evidence="1">
    <location>
        <begin position="244"/>
        <end position="259"/>
    </location>
</feature>
<sequence>MGAGYMGVGHRGKPAGQAGKDEGKTVSSSEGGIFPDHSPQVFSQEGPNENPEKGPEKSSEKGSAESPLFPKPEAIQQGPEQGPEQGSEEAPAQGLEQVTERGLEQAPARISSSSPEHAALLPLGSSDAPLEADSSPVLPAGGLPAGQSVVPDLRASSSGKVAFPLEEAGSHPSAQGGDVFSEKDVSSEKAEDAFGAGVSQGEGPELGASQGEGSSQRLDEVLGVTVSQNSKVFPASPVSLASEGGQGGGRPRFGGGAAQGGNPSEEAGSVRQGQESMSHDSVNHDSVSHALIFSHSGSGTVSGSGVASGFYAAEEAGENEAYAGLTPPPDIFAATIQAQENKAEDKAKEERLKKLQTLSLEEEEAFVSDEPGPVKPTVQPASPPLVADPYHDPYYTPLSLKILYGLAVVMVIGCIALGVALSGRKSQTLHEWFCPPTEAPAGLCRK</sequence>
<evidence type="ECO:0000256" key="2">
    <source>
        <dbReference type="SAM" id="Phobius"/>
    </source>
</evidence>
<gene>
    <name evidence="3" type="ORF">JGUZn3_10030</name>
</gene>